<keyword evidence="14" id="KW-1185">Reference proteome</keyword>
<evidence type="ECO:0000256" key="1">
    <source>
        <dbReference type="ARBA" id="ARBA00022490"/>
    </source>
</evidence>
<evidence type="ECO:0000256" key="5">
    <source>
        <dbReference type="ARBA" id="ARBA00022741"/>
    </source>
</evidence>
<dbReference type="Gene3D" id="3.40.50.300">
    <property type="entry name" value="P-loop containing nucleotide triphosphate hydrolases"/>
    <property type="match status" value="1"/>
</dbReference>
<feature type="domain" description="EngC GTPase" evidence="11">
    <location>
        <begin position="110"/>
        <end position="257"/>
    </location>
</feature>
<dbReference type="Pfam" id="PF03193">
    <property type="entry name" value="RsgA_GTPase"/>
    <property type="match status" value="1"/>
</dbReference>
<evidence type="ECO:0000256" key="4">
    <source>
        <dbReference type="ARBA" id="ARBA00022730"/>
    </source>
</evidence>
<dbReference type="EMBL" id="CP018866">
    <property type="protein sequence ID" value="AST91514.1"/>
    <property type="molecule type" value="Genomic_DNA"/>
</dbReference>
<dbReference type="AlphaFoldDB" id="A0A223KQ86"/>
<comment type="cofactor">
    <cofactor evidence="10">
        <name>Zn(2+)</name>
        <dbReference type="ChEBI" id="CHEBI:29105"/>
    </cofactor>
    <text evidence="10">Binds 1 zinc ion per subunit.</text>
</comment>
<evidence type="ECO:0000256" key="9">
    <source>
        <dbReference type="ARBA" id="ARBA00023134"/>
    </source>
</evidence>
<keyword evidence="5 10" id="KW-0547">Nucleotide-binding</keyword>
<name>A0A223KQ86_9BACI</name>
<evidence type="ECO:0000256" key="3">
    <source>
        <dbReference type="ARBA" id="ARBA00022723"/>
    </source>
</evidence>
<dbReference type="InterPro" id="IPR004881">
    <property type="entry name" value="Ribosome_biogen_GTPase_RsgA"/>
</dbReference>
<dbReference type="KEGG" id="bcoh:BC6307_09580"/>
<organism evidence="13 14">
    <name type="scientific">Sutcliffiella cohnii</name>
    <dbReference type="NCBI Taxonomy" id="33932"/>
    <lineage>
        <taxon>Bacteria</taxon>
        <taxon>Bacillati</taxon>
        <taxon>Bacillota</taxon>
        <taxon>Bacilli</taxon>
        <taxon>Bacillales</taxon>
        <taxon>Bacillaceae</taxon>
        <taxon>Sutcliffiella</taxon>
    </lineage>
</organism>
<dbReference type="GO" id="GO:0005737">
    <property type="term" value="C:cytoplasm"/>
    <property type="evidence" value="ECO:0007669"/>
    <property type="project" value="UniProtKB-SubCell"/>
</dbReference>
<evidence type="ECO:0000256" key="6">
    <source>
        <dbReference type="ARBA" id="ARBA00022801"/>
    </source>
</evidence>
<feature type="binding site" evidence="10">
    <location>
        <position position="295"/>
    </location>
    <ligand>
        <name>Zn(2+)</name>
        <dbReference type="ChEBI" id="CHEBI:29105"/>
    </ligand>
</feature>
<gene>
    <name evidence="10" type="primary">rsgA</name>
    <name evidence="13" type="ORF">BC6307_09580</name>
</gene>
<feature type="domain" description="CP-type G" evidence="12">
    <location>
        <begin position="102"/>
        <end position="259"/>
    </location>
</feature>
<keyword evidence="1 10" id="KW-0963">Cytoplasm</keyword>
<evidence type="ECO:0000256" key="7">
    <source>
        <dbReference type="ARBA" id="ARBA00022833"/>
    </source>
</evidence>
<dbReference type="EC" id="3.6.1.-" evidence="10"/>
<proteinExistence type="inferred from homology"/>
<comment type="subunit">
    <text evidence="10">Monomer. Associates with 30S ribosomal subunit, binds 16S rRNA.</text>
</comment>
<dbReference type="PANTHER" id="PTHR32120:SF10">
    <property type="entry name" value="SMALL RIBOSOMAL SUBUNIT BIOGENESIS GTPASE RSGA"/>
    <property type="match status" value="1"/>
</dbReference>
<evidence type="ECO:0000313" key="14">
    <source>
        <dbReference type="Proteomes" id="UP000215224"/>
    </source>
</evidence>
<dbReference type="GO" id="GO:0005525">
    <property type="term" value="F:GTP binding"/>
    <property type="evidence" value="ECO:0007669"/>
    <property type="project" value="UniProtKB-UniRule"/>
</dbReference>
<dbReference type="PANTHER" id="PTHR32120">
    <property type="entry name" value="SMALL RIBOSOMAL SUBUNIT BIOGENESIS GTPASE RSGA"/>
    <property type="match status" value="1"/>
</dbReference>
<accession>A0A223KQ86</accession>
<keyword evidence="9 10" id="KW-0342">GTP-binding</keyword>
<dbReference type="SUPFAM" id="SSF52540">
    <property type="entry name" value="P-loop containing nucleoside triphosphate hydrolases"/>
    <property type="match status" value="1"/>
</dbReference>
<dbReference type="InterPro" id="IPR010914">
    <property type="entry name" value="RsgA_GTPase_dom"/>
</dbReference>
<dbReference type="PROSITE" id="PS51721">
    <property type="entry name" value="G_CP"/>
    <property type="match status" value="1"/>
</dbReference>
<keyword evidence="6 10" id="KW-0378">Hydrolase</keyword>
<evidence type="ECO:0000256" key="2">
    <source>
        <dbReference type="ARBA" id="ARBA00022517"/>
    </source>
</evidence>
<feature type="binding site" evidence="10">
    <location>
        <position position="287"/>
    </location>
    <ligand>
        <name>Zn(2+)</name>
        <dbReference type="ChEBI" id="CHEBI:29105"/>
    </ligand>
</feature>
<dbReference type="InterPro" id="IPR030378">
    <property type="entry name" value="G_CP_dom"/>
</dbReference>
<evidence type="ECO:0000313" key="13">
    <source>
        <dbReference type="EMBL" id="AST91514.1"/>
    </source>
</evidence>
<dbReference type="NCBIfam" id="TIGR00157">
    <property type="entry name" value="ribosome small subunit-dependent GTPase A"/>
    <property type="match status" value="1"/>
</dbReference>
<dbReference type="GO" id="GO:0003924">
    <property type="term" value="F:GTPase activity"/>
    <property type="evidence" value="ECO:0007669"/>
    <property type="project" value="UniProtKB-UniRule"/>
</dbReference>
<keyword evidence="3 10" id="KW-0479">Metal-binding</keyword>
<dbReference type="CDD" id="cd01854">
    <property type="entry name" value="YjeQ_EngC"/>
    <property type="match status" value="1"/>
</dbReference>
<evidence type="ECO:0000259" key="12">
    <source>
        <dbReference type="PROSITE" id="PS51721"/>
    </source>
</evidence>
<dbReference type="GO" id="GO:0042274">
    <property type="term" value="P:ribosomal small subunit biogenesis"/>
    <property type="evidence" value="ECO:0007669"/>
    <property type="project" value="UniProtKB-UniRule"/>
</dbReference>
<dbReference type="GO" id="GO:0046872">
    <property type="term" value="F:metal ion binding"/>
    <property type="evidence" value="ECO:0007669"/>
    <property type="project" value="UniProtKB-KW"/>
</dbReference>
<dbReference type="InterPro" id="IPR027417">
    <property type="entry name" value="P-loop_NTPase"/>
</dbReference>
<feature type="binding site" evidence="10">
    <location>
        <begin position="149"/>
        <end position="152"/>
    </location>
    <ligand>
        <name>GTP</name>
        <dbReference type="ChEBI" id="CHEBI:37565"/>
    </ligand>
</feature>
<evidence type="ECO:0000256" key="8">
    <source>
        <dbReference type="ARBA" id="ARBA00022884"/>
    </source>
</evidence>
<protein>
    <recommendedName>
        <fullName evidence="10">Small ribosomal subunit biogenesis GTPase RsgA</fullName>
        <ecNumber evidence="10">3.6.1.-</ecNumber>
    </recommendedName>
</protein>
<keyword evidence="4 10" id="KW-0699">rRNA-binding</keyword>
<dbReference type="RefSeq" id="WP_066415833.1">
    <property type="nucleotide sequence ID" value="NZ_CP018866.1"/>
</dbReference>
<comment type="function">
    <text evidence="10">One of several proteins that assist in the late maturation steps of the functional core of the 30S ribosomal subunit. Helps release RbfA from mature subunits. May play a role in the assembly of ribosomal proteins into the subunit. Circularly permuted GTPase that catalyzes slow GTP hydrolysis, GTPase activity is stimulated by the 30S ribosomal subunit.</text>
</comment>
<sequence length="352" mass="40092">MNKIDLGWNDFLQQHLIRTDNENSLVGRVMLEHKRLYRVMTEKGELLSEISGKYRFEVESREEFPTVGDWVVLTERVGEGKAIINAVLPRYSKFSRKNAGTTTEEQIVAANVDTVFLVQSLNHDLNVRRLERYLISAWESGSNPVVILTKADLCNDIGNAVAEIETVAFGVPIHVVSVKERIGLEVLQHYFQRGKTVALLGSSGAGKSTLTNYLLDEEKMVIKGIREDDDKGRHTTTYRELHVLTDGGLVLDTPGMRELQLWEVESGLQSSFQDIEELAEACKFRDCTHNGEPNCAVREAIQEGKLDLSRFQSYVKLQRELAYLERKNDKRAQSVEKDKWKKVHKTVNRSKK</sequence>
<keyword evidence="8 10" id="KW-0694">RNA-binding</keyword>
<dbReference type="Proteomes" id="UP000215224">
    <property type="component" value="Chromosome"/>
</dbReference>
<feature type="binding site" evidence="10">
    <location>
        <position position="282"/>
    </location>
    <ligand>
        <name>Zn(2+)</name>
        <dbReference type="ChEBI" id="CHEBI:29105"/>
    </ligand>
</feature>
<dbReference type="HAMAP" id="MF_01820">
    <property type="entry name" value="GTPase_RsgA"/>
    <property type="match status" value="1"/>
</dbReference>
<feature type="binding site" evidence="10">
    <location>
        <position position="289"/>
    </location>
    <ligand>
        <name>Zn(2+)</name>
        <dbReference type="ChEBI" id="CHEBI:29105"/>
    </ligand>
</feature>
<dbReference type="PROSITE" id="PS50936">
    <property type="entry name" value="ENGC_GTPASE"/>
    <property type="match status" value="1"/>
</dbReference>
<dbReference type="Gene3D" id="1.10.40.50">
    <property type="entry name" value="Probable gtpase engc, domain 3"/>
    <property type="match status" value="1"/>
</dbReference>
<comment type="similarity">
    <text evidence="10">Belongs to the TRAFAC class YlqF/YawG GTPase family. RsgA subfamily.</text>
</comment>
<dbReference type="STRING" id="1314751.GCA_001591425_02185"/>
<feature type="binding site" evidence="10">
    <location>
        <begin position="201"/>
        <end position="209"/>
    </location>
    <ligand>
        <name>GTP</name>
        <dbReference type="ChEBI" id="CHEBI:37565"/>
    </ligand>
</feature>
<keyword evidence="7 10" id="KW-0862">Zinc</keyword>
<evidence type="ECO:0000256" key="10">
    <source>
        <dbReference type="HAMAP-Rule" id="MF_01820"/>
    </source>
</evidence>
<keyword evidence="2 10" id="KW-0690">Ribosome biogenesis</keyword>
<dbReference type="GO" id="GO:0019843">
    <property type="term" value="F:rRNA binding"/>
    <property type="evidence" value="ECO:0007669"/>
    <property type="project" value="UniProtKB-KW"/>
</dbReference>
<reference evidence="13 14" key="1">
    <citation type="submission" date="2016-12" db="EMBL/GenBank/DDBJ databases">
        <title>The whole genome sequencing and assembly of Bacillus cohnii DSM 6307T strain.</title>
        <authorList>
            <person name="Lee Y.-J."/>
            <person name="Yi H."/>
            <person name="Bahn Y.-S."/>
            <person name="Kim J.F."/>
            <person name="Lee D.-W."/>
        </authorList>
    </citation>
    <scope>NUCLEOTIDE SEQUENCE [LARGE SCALE GENOMIC DNA]</scope>
    <source>
        <strain evidence="13 14">DSM 6307</strain>
    </source>
</reference>
<evidence type="ECO:0000259" key="11">
    <source>
        <dbReference type="PROSITE" id="PS50936"/>
    </source>
</evidence>
<comment type="subcellular location">
    <subcellularLocation>
        <location evidence="10">Cytoplasm</location>
    </subcellularLocation>
</comment>